<accession>A0A8S0QBL0</accession>
<feature type="region of interest" description="Disordered" evidence="1">
    <location>
        <begin position="28"/>
        <end position="64"/>
    </location>
</feature>
<sequence>MSIFFLGLFKNSFELALLKGCNSSTALLNPPEVKRNHRPSGGDAEQEDKEERRRKAGIYPRNKYSGNPPDFGLLASLDLSFEPARRLLFPRWPPQNPTDFRVVHFNGWKKIKPQYPDLQTLEYDFSHVTEKNNLSLTLERTGLQIFQEADDIEQDYQRALIHGLC</sequence>
<organism evidence="2 3">
    <name type="scientific">Olea europaea subsp. europaea</name>
    <dbReference type="NCBI Taxonomy" id="158383"/>
    <lineage>
        <taxon>Eukaryota</taxon>
        <taxon>Viridiplantae</taxon>
        <taxon>Streptophyta</taxon>
        <taxon>Embryophyta</taxon>
        <taxon>Tracheophyta</taxon>
        <taxon>Spermatophyta</taxon>
        <taxon>Magnoliopsida</taxon>
        <taxon>eudicotyledons</taxon>
        <taxon>Gunneridae</taxon>
        <taxon>Pentapetalae</taxon>
        <taxon>asterids</taxon>
        <taxon>lamiids</taxon>
        <taxon>Lamiales</taxon>
        <taxon>Oleaceae</taxon>
        <taxon>Oleeae</taxon>
        <taxon>Olea</taxon>
    </lineage>
</organism>
<dbReference type="EMBL" id="CACTIH010001828">
    <property type="protein sequence ID" value="CAA2964725.1"/>
    <property type="molecule type" value="Genomic_DNA"/>
</dbReference>
<dbReference type="Gramene" id="OE9A017296T4">
    <property type="protein sequence ID" value="OE9A017296C4"/>
    <property type="gene ID" value="OE9A017296"/>
</dbReference>
<dbReference type="Proteomes" id="UP000594638">
    <property type="component" value="Unassembled WGS sequence"/>
</dbReference>
<reference evidence="2 3" key="1">
    <citation type="submission" date="2019-12" db="EMBL/GenBank/DDBJ databases">
        <authorList>
            <person name="Alioto T."/>
            <person name="Alioto T."/>
            <person name="Gomez Garrido J."/>
        </authorList>
    </citation>
    <scope>NUCLEOTIDE SEQUENCE [LARGE SCALE GENOMIC DNA]</scope>
</reference>
<evidence type="ECO:0000256" key="1">
    <source>
        <dbReference type="SAM" id="MobiDB-lite"/>
    </source>
</evidence>
<gene>
    <name evidence="2" type="ORF">OLEA9_A017296</name>
</gene>
<evidence type="ECO:0000313" key="2">
    <source>
        <dbReference type="EMBL" id="CAA2964725.1"/>
    </source>
</evidence>
<dbReference type="AlphaFoldDB" id="A0A8S0QBL0"/>
<dbReference type="OrthoDB" id="514248at2759"/>
<proteinExistence type="predicted"/>
<keyword evidence="3" id="KW-1185">Reference proteome</keyword>
<name>A0A8S0QBL0_OLEEU</name>
<evidence type="ECO:0000313" key="3">
    <source>
        <dbReference type="Proteomes" id="UP000594638"/>
    </source>
</evidence>
<protein>
    <submittedName>
        <fullName evidence="2">Uncharacterized protein</fullName>
    </submittedName>
</protein>
<comment type="caution">
    <text evidence="2">The sequence shown here is derived from an EMBL/GenBank/DDBJ whole genome shotgun (WGS) entry which is preliminary data.</text>
</comment>